<reference evidence="3 4" key="1">
    <citation type="submission" date="2019-03" db="EMBL/GenBank/DDBJ databases">
        <title>Genomic Encyclopedia of Type Strains, Phase IV (KMG-IV): sequencing the most valuable type-strain genomes for metagenomic binning, comparative biology and taxonomic classification.</title>
        <authorList>
            <person name="Goeker M."/>
        </authorList>
    </citation>
    <scope>NUCLEOTIDE SEQUENCE [LARGE SCALE GENOMIC DNA]</scope>
    <source>
        <strain evidence="3 4">DSM 100309</strain>
    </source>
</reference>
<keyword evidence="4" id="KW-1185">Reference proteome</keyword>
<dbReference type="InterPro" id="IPR046342">
    <property type="entry name" value="CBS_dom_sf"/>
</dbReference>
<evidence type="ECO:0000313" key="3">
    <source>
        <dbReference type="EMBL" id="TCV89093.1"/>
    </source>
</evidence>
<comment type="caution">
    <text evidence="3">The sequence shown here is derived from an EMBL/GenBank/DDBJ whole genome shotgun (WGS) entry which is preliminary data.</text>
</comment>
<dbReference type="OrthoDB" id="5295117at2"/>
<dbReference type="Proteomes" id="UP000295367">
    <property type="component" value="Unassembled WGS sequence"/>
</dbReference>
<dbReference type="Pfam" id="PF00571">
    <property type="entry name" value="CBS"/>
    <property type="match status" value="1"/>
</dbReference>
<dbReference type="Gene3D" id="3.10.580.10">
    <property type="entry name" value="CBS-domain"/>
    <property type="match status" value="1"/>
</dbReference>
<dbReference type="SUPFAM" id="SSF54631">
    <property type="entry name" value="CBS-domain pair"/>
    <property type="match status" value="1"/>
</dbReference>
<dbReference type="PROSITE" id="PS51371">
    <property type="entry name" value="CBS"/>
    <property type="match status" value="1"/>
</dbReference>
<evidence type="ECO:0000313" key="4">
    <source>
        <dbReference type="Proteomes" id="UP000295367"/>
    </source>
</evidence>
<evidence type="ECO:0000259" key="2">
    <source>
        <dbReference type="PROSITE" id="PS51371"/>
    </source>
</evidence>
<dbReference type="InterPro" id="IPR000644">
    <property type="entry name" value="CBS_dom"/>
</dbReference>
<sequence>MTTSFIPLTSMPLESGVCIHRLDRLFSDVVTMVDPAIVVMTDLRKVNAVTIEADVSIEAASKRMKQRGVRLLLVADDHDVIIGLITSTDLQGEKPLQYIQKHGGKRSDVTVGDIMTPQQNLEVLCMADVDRSKVGNVVETLKKTGRQHALVVDRLNAKQPQVLRGIFSASQIARQLDMEIQTGEIAKTFAEIETLLMSN</sequence>
<dbReference type="AlphaFoldDB" id="A0A4R3YF45"/>
<gene>
    <name evidence="3" type="ORF">EDC63_103165</name>
</gene>
<dbReference type="CDD" id="cd04640">
    <property type="entry name" value="CBS_pair_proteobact"/>
    <property type="match status" value="1"/>
</dbReference>
<name>A0A4R3YF45_9PROT</name>
<accession>A0A4R3YF45</accession>
<feature type="domain" description="CBS" evidence="2">
    <location>
        <begin position="40"/>
        <end position="101"/>
    </location>
</feature>
<dbReference type="SMART" id="SM00116">
    <property type="entry name" value="CBS"/>
    <property type="match status" value="2"/>
</dbReference>
<organism evidence="3 4">
    <name type="scientific">Sulfurirhabdus autotrophica</name>
    <dbReference type="NCBI Taxonomy" id="1706046"/>
    <lineage>
        <taxon>Bacteria</taxon>
        <taxon>Pseudomonadati</taxon>
        <taxon>Pseudomonadota</taxon>
        <taxon>Betaproteobacteria</taxon>
        <taxon>Nitrosomonadales</taxon>
        <taxon>Sulfuricellaceae</taxon>
        <taxon>Sulfurirhabdus</taxon>
    </lineage>
</organism>
<dbReference type="RefSeq" id="WP_124945883.1">
    <property type="nucleotide sequence ID" value="NZ_BHVT01000020.1"/>
</dbReference>
<proteinExistence type="predicted"/>
<dbReference type="EMBL" id="SMCO01000003">
    <property type="protein sequence ID" value="TCV89093.1"/>
    <property type="molecule type" value="Genomic_DNA"/>
</dbReference>
<evidence type="ECO:0000256" key="1">
    <source>
        <dbReference type="PROSITE-ProRule" id="PRU00703"/>
    </source>
</evidence>
<protein>
    <submittedName>
        <fullName evidence="3">CBS domain protein</fullName>
    </submittedName>
</protein>
<keyword evidence="1" id="KW-0129">CBS domain</keyword>